<gene>
    <name evidence="3" type="ORF">ECRASSUSDP1_LOCUS660</name>
</gene>
<accession>A0AAD1X6E0</accession>
<keyword evidence="1" id="KW-0175">Coiled coil</keyword>
<dbReference type="Proteomes" id="UP001295684">
    <property type="component" value="Unassembled WGS sequence"/>
</dbReference>
<dbReference type="EMBL" id="CAMPGE010000618">
    <property type="protein sequence ID" value="CAI2359371.1"/>
    <property type="molecule type" value="Genomic_DNA"/>
</dbReference>
<evidence type="ECO:0000256" key="2">
    <source>
        <dbReference type="SAM" id="MobiDB-lite"/>
    </source>
</evidence>
<protein>
    <submittedName>
        <fullName evidence="3">Uncharacterized protein</fullName>
    </submittedName>
</protein>
<keyword evidence="4" id="KW-1185">Reference proteome</keyword>
<evidence type="ECO:0000313" key="4">
    <source>
        <dbReference type="Proteomes" id="UP001295684"/>
    </source>
</evidence>
<sequence length="250" mass="28882">MNKTSTSPARINHNGLKRQRPQTSRPCQKFKEDYKHLKVVSKNINKAREELQQEKDKRDFFLFEKFKFMVPKNKQKVNKAEEIQKSLEESKKENIATNLHMMDYDHKVSRDVAKPKLMTKPLLSSRGSSLKDKLKFCDPSAKRNTCKNTPIIQSPLNAKEGHVKAFRKGFRKSELVKESSIGSSKNSPRKEPKNKMIQLNSDLSEQCDMDFYGCSDNANCSLSKAEQEEYEPFNGTMKLKITLKSKVIEM</sequence>
<feature type="coiled-coil region" evidence="1">
    <location>
        <begin position="34"/>
        <end position="93"/>
    </location>
</feature>
<comment type="caution">
    <text evidence="3">The sequence shown here is derived from an EMBL/GenBank/DDBJ whole genome shotgun (WGS) entry which is preliminary data.</text>
</comment>
<evidence type="ECO:0000256" key="1">
    <source>
        <dbReference type="SAM" id="Coils"/>
    </source>
</evidence>
<proteinExistence type="predicted"/>
<feature type="region of interest" description="Disordered" evidence="2">
    <location>
        <begin position="1"/>
        <end position="26"/>
    </location>
</feature>
<dbReference type="AlphaFoldDB" id="A0AAD1X6E0"/>
<organism evidence="3 4">
    <name type="scientific">Euplotes crassus</name>
    <dbReference type="NCBI Taxonomy" id="5936"/>
    <lineage>
        <taxon>Eukaryota</taxon>
        <taxon>Sar</taxon>
        <taxon>Alveolata</taxon>
        <taxon>Ciliophora</taxon>
        <taxon>Intramacronucleata</taxon>
        <taxon>Spirotrichea</taxon>
        <taxon>Hypotrichia</taxon>
        <taxon>Euplotida</taxon>
        <taxon>Euplotidae</taxon>
        <taxon>Moneuplotes</taxon>
    </lineage>
</organism>
<name>A0AAD1X6E0_EUPCR</name>
<evidence type="ECO:0000313" key="3">
    <source>
        <dbReference type="EMBL" id="CAI2359371.1"/>
    </source>
</evidence>
<reference evidence="3" key="1">
    <citation type="submission" date="2023-07" db="EMBL/GenBank/DDBJ databases">
        <authorList>
            <consortium name="AG Swart"/>
            <person name="Singh M."/>
            <person name="Singh A."/>
            <person name="Seah K."/>
            <person name="Emmerich C."/>
        </authorList>
    </citation>
    <scope>NUCLEOTIDE SEQUENCE</scope>
    <source>
        <strain evidence="3">DP1</strain>
    </source>
</reference>